<feature type="non-terminal residue" evidence="1">
    <location>
        <position position="1"/>
    </location>
</feature>
<comment type="caution">
    <text evidence="1">The sequence shown here is derived from an EMBL/GenBank/DDBJ whole genome shotgun (WGS) entry which is preliminary data.</text>
</comment>
<name>A0ABN7XCW2_GIGMA</name>
<organism evidence="1 2">
    <name type="scientific">Gigaspora margarita</name>
    <dbReference type="NCBI Taxonomy" id="4874"/>
    <lineage>
        <taxon>Eukaryota</taxon>
        <taxon>Fungi</taxon>
        <taxon>Fungi incertae sedis</taxon>
        <taxon>Mucoromycota</taxon>
        <taxon>Glomeromycotina</taxon>
        <taxon>Glomeromycetes</taxon>
        <taxon>Diversisporales</taxon>
        <taxon>Gigasporaceae</taxon>
        <taxon>Gigaspora</taxon>
    </lineage>
</organism>
<gene>
    <name evidence="1" type="ORF">GMARGA_LOCUS41919</name>
</gene>
<dbReference type="Proteomes" id="UP000789901">
    <property type="component" value="Unassembled WGS sequence"/>
</dbReference>
<dbReference type="EMBL" id="CAJVQB010119910">
    <property type="protein sequence ID" value="CAG8853098.1"/>
    <property type="molecule type" value="Genomic_DNA"/>
</dbReference>
<accession>A0ABN7XCW2</accession>
<keyword evidence="2" id="KW-1185">Reference proteome</keyword>
<protein>
    <submittedName>
        <fullName evidence="1">16322_t:CDS:1</fullName>
    </submittedName>
</protein>
<feature type="non-terminal residue" evidence="1">
    <location>
        <position position="45"/>
    </location>
</feature>
<proteinExistence type="predicted"/>
<reference evidence="1 2" key="1">
    <citation type="submission" date="2021-06" db="EMBL/GenBank/DDBJ databases">
        <authorList>
            <person name="Kallberg Y."/>
            <person name="Tangrot J."/>
            <person name="Rosling A."/>
        </authorList>
    </citation>
    <scope>NUCLEOTIDE SEQUENCE [LARGE SCALE GENOMIC DNA]</scope>
    <source>
        <strain evidence="1 2">120-4 pot B 10/14</strain>
    </source>
</reference>
<sequence>VSLNDALNNYSKESISTSPFINTQRNLVYIDATNEYNLTDEDDTN</sequence>
<evidence type="ECO:0000313" key="1">
    <source>
        <dbReference type="EMBL" id="CAG8853098.1"/>
    </source>
</evidence>
<evidence type="ECO:0000313" key="2">
    <source>
        <dbReference type="Proteomes" id="UP000789901"/>
    </source>
</evidence>